<dbReference type="AlphaFoldDB" id="A0ABD2MJJ2"/>
<comment type="caution">
    <text evidence="2">The sequence shown here is derived from an EMBL/GenBank/DDBJ whole genome shotgun (WGS) entry which is preliminary data.</text>
</comment>
<sequence>MILLFWRVLVLFQWNFIVRSPSGGLNIFLHILRKIIDKFSCTCKILLCCDFNVHFNTDDVNSALLCDLLKIYGFHQTIFEPKSEFNDFHLAHEGLSWYFVRDKTVGIKDVFQDFQDAFIGCYRTIIPGREVEDGRCSPGLGWYTEDVRSMRNNLNLISELDDKYKTEQLRQLRNRLKLNYEFELNEAKIAKKKEEKTQEIKIRPCGL</sequence>
<evidence type="ECO:0000313" key="2">
    <source>
        <dbReference type="EMBL" id="KAL3266533.1"/>
    </source>
</evidence>
<reference evidence="2 3" key="1">
    <citation type="journal article" date="2021" name="BMC Biol.">
        <title>Horizontally acquired antibacterial genes associated with adaptive radiation of ladybird beetles.</title>
        <authorList>
            <person name="Li H.S."/>
            <person name="Tang X.F."/>
            <person name="Huang Y.H."/>
            <person name="Xu Z.Y."/>
            <person name="Chen M.L."/>
            <person name="Du X.Y."/>
            <person name="Qiu B.Y."/>
            <person name="Chen P.T."/>
            <person name="Zhang W."/>
            <person name="Slipinski A."/>
            <person name="Escalona H.E."/>
            <person name="Waterhouse R.M."/>
            <person name="Zwick A."/>
            <person name="Pang H."/>
        </authorList>
    </citation>
    <scope>NUCLEOTIDE SEQUENCE [LARGE SCALE GENOMIC DNA]</scope>
    <source>
        <strain evidence="2">SYSU2018</strain>
    </source>
</reference>
<feature type="signal peptide" evidence="1">
    <location>
        <begin position="1"/>
        <end position="24"/>
    </location>
</feature>
<organism evidence="2 3">
    <name type="scientific">Cryptolaemus montrouzieri</name>
    <dbReference type="NCBI Taxonomy" id="559131"/>
    <lineage>
        <taxon>Eukaryota</taxon>
        <taxon>Metazoa</taxon>
        <taxon>Ecdysozoa</taxon>
        <taxon>Arthropoda</taxon>
        <taxon>Hexapoda</taxon>
        <taxon>Insecta</taxon>
        <taxon>Pterygota</taxon>
        <taxon>Neoptera</taxon>
        <taxon>Endopterygota</taxon>
        <taxon>Coleoptera</taxon>
        <taxon>Polyphaga</taxon>
        <taxon>Cucujiformia</taxon>
        <taxon>Coccinelloidea</taxon>
        <taxon>Coccinellidae</taxon>
        <taxon>Scymninae</taxon>
        <taxon>Scymnini</taxon>
        <taxon>Cryptolaemus</taxon>
    </lineage>
</organism>
<dbReference type="Proteomes" id="UP001516400">
    <property type="component" value="Unassembled WGS sequence"/>
</dbReference>
<keyword evidence="1" id="KW-0732">Signal</keyword>
<keyword evidence="3" id="KW-1185">Reference proteome</keyword>
<accession>A0ABD2MJJ2</accession>
<name>A0ABD2MJJ2_9CUCU</name>
<evidence type="ECO:0008006" key="4">
    <source>
        <dbReference type="Google" id="ProtNLM"/>
    </source>
</evidence>
<evidence type="ECO:0000313" key="3">
    <source>
        <dbReference type="Proteomes" id="UP001516400"/>
    </source>
</evidence>
<feature type="chain" id="PRO_5044844535" description="Endonuclease/exonuclease/phosphatase domain-containing protein" evidence="1">
    <location>
        <begin position="25"/>
        <end position="207"/>
    </location>
</feature>
<dbReference type="EMBL" id="JABFTP020000001">
    <property type="protein sequence ID" value="KAL3266533.1"/>
    <property type="molecule type" value="Genomic_DNA"/>
</dbReference>
<evidence type="ECO:0000256" key="1">
    <source>
        <dbReference type="SAM" id="SignalP"/>
    </source>
</evidence>
<protein>
    <recommendedName>
        <fullName evidence="4">Endonuclease/exonuclease/phosphatase domain-containing protein</fullName>
    </recommendedName>
</protein>
<gene>
    <name evidence="2" type="ORF">HHI36_010701</name>
</gene>
<proteinExistence type="predicted"/>